<dbReference type="CDD" id="cd00541">
    <property type="entry name" value="OMPLA"/>
    <property type="match status" value="1"/>
</dbReference>
<evidence type="ECO:0000256" key="9">
    <source>
        <dbReference type="ARBA" id="ARBA00022801"/>
    </source>
</evidence>
<evidence type="ECO:0000256" key="10">
    <source>
        <dbReference type="ARBA" id="ARBA00022837"/>
    </source>
</evidence>
<dbReference type="Pfam" id="PF02253">
    <property type="entry name" value="PLA1"/>
    <property type="match status" value="1"/>
</dbReference>
<keyword evidence="6" id="KW-0812">Transmembrane</keyword>
<keyword evidence="13" id="KW-0472">Membrane</keyword>
<keyword evidence="8 15" id="KW-0732">Signal</keyword>
<keyword evidence="11 15" id="KW-0442">Lipid degradation</keyword>
<keyword evidence="10 15" id="KW-0106">Calcium</keyword>
<dbReference type="EMBL" id="JBIGHZ010000001">
    <property type="protein sequence ID" value="MFG6446630.1"/>
    <property type="molecule type" value="Genomic_DNA"/>
</dbReference>
<organism evidence="16 17">
    <name type="scientific">Roseateles rivi</name>
    <dbReference type="NCBI Taxonomy" id="3299028"/>
    <lineage>
        <taxon>Bacteria</taxon>
        <taxon>Pseudomonadati</taxon>
        <taxon>Pseudomonadota</taxon>
        <taxon>Betaproteobacteria</taxon>
        <taxon>Burkholderiales</taxon>
        <taxon>Sphaerotilaceae</taxon>
        <taxon>Roseateles</taxon>
    </lineage>
</organism>
<dbReference type="PRINTS" id="PR01486">
    <property type="entry name" value="PHPHLIPASEA1"/>
</dbReference>
<comment type="subunit">
    <text evidence="4 15">Homodimer; dimerization is reversible, and the dimeric form is the active one.</text>
</comment>
<evidence type="ECO:0000256" key="7">
    <source>
        <dbReference type="ARBA" id="ARBA00022723"/>
    </source>
</evidence>
<dbReference type="EC" id="3.1.1.32" evidence="15"/>
<evidence type="ECO:0000256" key="8">
    <source>
        <dbReference type="ARBA" id="ARBA00022729"/>
    </source>
</evidence>
<feature type="chain" id="PRO_5045012229" description="Phospholipase A1" evidence="15">
    <location>
        <begin position="28"/>
        <end position="351"/>
    </location>
</feature>
<feature type="signal peptide" evidence="15">
    <location>
        <begin position="1"/>
        <end position="27"/>
    </location>
</feature>
<dbReference type="InterPro" id="IPR036541">
    <property type="entry name" value="PLipase_A1_sf"/>
</dbReference>
<evidence type="ECO:0000256" key="15">
    <source>
        <dbReference type="RuleBase" id="RU366027"/>
    </source>
</evidence>
<comment type="cofactor">
    <cofactor evidence="15">
        <name>Ca(2+)</name>
        <dbReference type="ChEBI" id="CHEBI:29108"/>
    </cofactor>
    <text evidence="15">Binds 1 Ca(2+) ion per monomer. In the dimeric form the Ca(2+) is bound by different amino acids with binding of each Ca(2+) shared with ligands coming from each monomer. The Ca(2+) ion may have a role in catalysis.</text>
</comment>
<keyword evidence="17" id="KW-1185">Reference proteome</keyword>
<keyword evidence="5" id="KW-1134">Transmembrane beta strand</keyword>
<comment type="caution">
    <text evidence="16">The sequence shown here is derived from an EMBL/GenBank/DDBJ whole genome shotgun (WGS) entry which is preliminary data.</text>
</comment>
<evidence type="ECO:0000256" key="13">
    <source>
        <dbReference type="ARBA" id="ARBA00023136"/>
    </source>
</evidence>
<evidence type="ECO:0000256" key="14">
    <source>
        <dbReference type="ARBA" id="ARBA00023237"/>
    </source>
</evidence>
<evidence type="ECO:0000256" key="6">
    <source>
        <dbReference type="ARBA" id="ARBA00022692"/>
    </source>
</evidence>
<sequence length="351" mass="39013">MTPPPPLLTPYRLAFSALSLVCATAQAQALTPRELADCQAIPAATQRLACYDALAQAAAPAMPVASAPAAREAAAAASSAPPSVLDERWELTEALRKPAFLPQPYRPVYLLPLSQVTRLNQRPRSPTPGRQVEEDLQLKHLESQFQLSLKARLWSQDDDGPLSLWAAYTQSSRWQVYNEATSRPFRETNYEPELLATLRANVPLAGGRVRFLGLALNHQSNGRSLPFSRSWNRVIGDITWEGDNSSLSLRPWVRLREAPDQDDNPDIADYMGRGEVQWVRRFGGHVLSLTARHSLHSGERSRGSALLEWSFVLGGGLHGYAQLFRGWGDNMVDYNVRQTRLGLGVSLVQWR</sequence>
<evidence type="ECO:0000256" key="1">
    <source>
        <dbReference type="ARBA" id="ARBA00000111"/>
    </source>
</evidence>
<comment type="subcellular location">
    <subcellularLocation>
        <location evidence="15">Cell outer membrane</location>
        <topology evidence="15">Multi-pass membrane protein</topology>
    </subcellularLocation>
    <text evidence="15">One of the very few enzymes located there.</text>
</comment>
<dbReference type="SUPFAM" id="SSF56931">
    <property type="entry name" value="Outer membrane phospholipase A (OMPLA)"/>
    <property type="match status" value="1"/>
</dbReference>
<evidence type="ECO:0000256" key="3">
    <source>
        <dbReference type="ARBA" id="ARBA00010525"/>
    </source>
</evidence>
<dbReference type="PANTHER" id="PTHR40457">
    <property type="entry name" value="PHOSPHOLIPASE A1"/>
    <property type="match status" value="1"/>
</dbReference>
<comment type="similarity">
    <text evidence="3 15">Belongs to the phospholipase A1 family.</text>
</comment>
<evidence type="ECO:0000256" key="11">
    <source>
        <dbReference type="ARBA" id="ARBA00022963"/>
    </source>
</evidence>
<dbReference type="Proteomes" id="UP001606099">
    <property type="component" value="Unassembled WGS sequence"/>
</dbReference>
<dbReference type="Gene3D" id="2.40.230.10">
    <property type="entry name" value="Phospholipase A1"/>
    <property type="match status" value="1"/>
</dbReference>
<evidence type="ECO:0000256" key="2">
    <source>
        <dbReference type="ARBA" id="ARBA00001604"/>
    </source>
</evidence>
<evidence type="ECO:0000256" key="5">
    <source>
        <dbReference type="ARBA" id="ARBA00022452"/>
    </source>
</evidence>
<comment type="function">
    <text evidence="15">Hydrolysis of phosphatidylcholine with phospholipase A2 (EC 3.1.1.4) and phospholipase A1 (EC 3.1.1.32) activities.</text>
</comment>
<protein>
    <recommendedName>
        <fullName evidence="15">Phospholipase A1</fullName>
        <ecNumber evidence="15">3.1.1.32</ecNumber>
        <ecNumber evidence="15">3.1.1.4</ecNumber>
    </recommendedName>
    <alternativeName>
        <fullName evidence="15">Phosphatidylcholine 1-acylhydrolase</fullName>
    </alternativeName>
</protein>
<keyword evidence="14 15" id="KW-0998">Cell outer membrane</keyword>
<keyword evidence="7 15" id="KW-0479">Metal-binding</keyword>
<keyword evidence="12 15" id="KW-0443">Lipid metabolism</keyword>
<name>A0ABW7FQP0_9BURK</name>
<evidence type="ECO:0000256" key="4">
    <source>
        <dbReference type="ARBA" id="ARBA00011702"/>
    </source>
</evidence>
<proteinExistence type="inferred from homology"/>
<keyword evidence="9 15" id="KW-0378">Hydrolase</keyword>
<evidence type="ECO:0000256" key="12">
    <source>
        <dbReference type="ARBA" id="ARBA00023098"/>
    </source>
</evidence>
<dbReference type="PANTHER" id="PTHR40457:SF1">
    <property type="entry name" value="PHOSPHOLIPASE A1"/>
    <property type="match status" value="1"/>
</dbReference>
<reference evidence="16 17" key="1">
    <citation type="submission" date="2024-08" db="EMBL/GenBank/DDBJ databases">
        <authorList>
            <person name="Lu H."/>
        </authorList>
    </citation>
    <scope>NUCLEOTIDE SEQUENCE [LARGE SCALE GENOMIC DNA]</scope>
    <source>
        <strain evidence="16 17">BYS180W</strain>
    </source>
</reference>
<dbReference type="RefSeq" id="WP_394457670.1">
    <property type="nucleotide sequence ID" value="NZ_JBIGHZ010000001.1"/>
</dbReference>
<accession>A0ABW7FQP0</accession>
<evidence type="ECO:0000313" key="17">
    <source>
        <dbReference type="Proteomes" id="UP001606099"/>
    </source>
</evidence>
<comment type="catalytic activity">
    <reaction evidence="1 15">
        <text>a 1,2-diacyl-sn-glycero-3-phosphocholine + H2O = a 2-acyl-sn-glycero-3-phosphocholine + a fatty acid + H(+)</text>
        <dbReference type="Rhea" id="RHEA:18689"/>
        <dbReference type="ChEBI" id="CHEBI:15377"/>
        <dbReference type="ChEBI" id="CHEBI:15378"/>
        <dbReference type="ChEBI" id="CHEBI:28868"/>
        <dbReference type="ChEBI" id="CHEBI:57643"/>
        <dbReference type="ChEBI" id="CHEBI:57875"/>
        <dbReference type="EC" id="3.1.1.32"/>
    </reaction>
</comment>
<evidence type="ECO:0000313" key="16">
    <source>
        <dbReference type="EMBL" id="MFG6446630.1"/>
    </source>
</evidence>
<dbReference type="InterPro" id="IPR003187">
    <property type="entry name" value="PLipase_A1"/>
</dbReference>
<comment type="catalytic activity">
    <reaction evidence="2 15">
        <text>a 1,2-diacyl-sn-glycero-3-phosphocholine + H2O = a 1-acyl-sn-glycero-3-phosphocholine + a fatty acid + H(+)</text>
        <dbReference type="Rhea" id="RHEA:15801"/>
        <dbReference type="ChEBI" id="CHEBI:15377"/>
        <dbReference type="ChEBI" id="CHEBI:15378"/>
        <dbReference type="ChEBI" id="CHEBI:28868"/>
        <dbReference type="ChEBI" id="CHEBI:57643"/>
        <dbReference type="ChEBI" id="CHEBI:58168"/>
        <dbReference type="EC" id="3.1.1.4"/>
    </reaction>
</comment>
<dbReference type="EC" id="3.1.1.4" evidence="15"/>
<gene>
    <name evidence="16" type="ORF">ACG0Z6_00085</name>
</gene>